<sequence>MNITAAKRKRALLLHYAGTDVDEIFDTLPNTGEDGDYDTGEGESLDSFHTRLCQLAKTCEFSDVDKEIKEHIILTCSSSSLRRRALRENPTLEGLLNLGRALELSDKQAKDIEDTGGEFQAVNKIKQKKRIGKATRRYRA</sequence>
<comment type="caution">
    <text evidence="1">The sequence shown here is derived from an EMBL/GenBank/DDBJ whole genome shotgun (WGS) entry which is preliminary data.</text>
</comment>
<evidence type="ECO:0000313" key="1">
    <source>
        <dbReference type="EMBL" id="CAH3108006.1"/>
    </source>
</evidence>
<evidence type="ECO:0000313" key="2">
    <source>
        <dbReference type="Proteomes" id="UP001159428"/>
    </source>
</evidence>
<dbReference type="PANTHER" id="PTHR33198:SF20">
    <property type="entry name" value="RETROTRANSPOSON GAG DOMAIN-CONTAINING PROTEIN"/>
    <property type="match status" value="1"/>
</dbReference>
<gene>
    <name evidence="1" type="ORF">PMEA_00003048</name>
</gene>
<name>A0AAU9WAF9_9CNID</name>
<keyword evidence="2" id="KW-1185">Reference proteome</keyword>
<dbReference type="Proteomes" id="UP001159428">
    <property type="component" value="Unassembled WGS sequence"/>
</dbReference>
<organism evidence="1 2">
    <name type="scientific">Pocillopora meandrina</name>
    <dbReference type="NCBI Taxonomy" id="46732"/>
    <lineage>
        <taxon>Eukaryota</taxon>
        <taxon>Metazoa</taxon>
        <taxon>Cnidaria</taxon>
        <taxon>Anthozoa</taxon>
        <taxon>Hexacorallia</taxon>
        <taxon>Scleractinia</taxon>
        <taxon>Astrocoeniina</taxon>
        <taxon>Pocilloporidae</taxon>
        <taxon>Pocillopora</taxon>
    </lineage>
</organism>
<dbReference type="AlphaFoldDB" id="A0AAU9WAF9"/>
<proteinExistence type="predicted"/>
<dbReference type="PANTHER" id="PTHR33198">
    <property type="entry name" value="ANK_REP_REGION DOMAIN-CONTAINING PROTEIN-RELATED"/>
    <property type="match status" value="1"/>
</dbReference>
<dbReference type="EMBL" id="CALNXJ010000011">
    <property type="protein sequence ID" value="CAH3108006.1"/>
    <property type="molecule type" value="Genomic_DNA"/>
</dbReference>
<protein>
    <submittedName>
        <fullName evidence="1">Uncharacterized protein</fullName>
    </submittedName>
</protein>
<accession>A0AAU9WAF9</accession>
<reference evidence="1 2" key="1">
    <citation type="submission" date="2022-05" db="EMBL/GenBank/DDBJ databases">
        <authorList>
            <consortium name="Genoscope - CEA"/>
            <person name="William W."/>
        </authorList>
    </citation>
    <scope>NUCLEOTIDE SEQUENCE [LARGE SCALE GENOMIC DNA]</scope>
</reference>